<dbReference type="AlphaFoldDB" id="A0A5B7G252"/>
<feature type="region of interest" description="Disordered" evidence="1">
    <location>
        <begin position="1"/>
        <end position="66"/>
    </location>
</feature>
<evidence type="ECO:0000313" key="3">
    <source>
        <dbReference type="Proteomes" id="UP000324222"/>
    </source>
</evidence>
<accession>A0A5B7G252</accession>
<dbReference type="Proteomes" id="UP000324222">
    <property type="component" value="Unassembled WGS sequence"/>
</dbReference>
<keyword evidence="3" id="KW-1185">Reference proteome</keyword>
<organism evidence="2 3">
    <name type="scientific">Portunus trituberculatus</name>
    <name type="common">Swimming crab</name>
    <name type="synonym">Neptunus trituberculatus</name>
    <dbReference type="NCBI Taxonomy" id="210409"/>
    <lineage>
        <taxon>Eukaryota</taxon>
        <taxon>Metazoa</taxon>
        <taxon>Ecdysozoa</taxon>
        <taxon>Arthropoda</taxon>
        <taxon>Crustacea</taxon>
        <taxon>Multicrustacea</taxon>
        <taxon>Malacostraca</taxon>
        <taxon>Eumalacostraca</taxon>
        <taxon>Eucarida</taxon>
        <taxon>Decapoda</taxon>
        <taxon>Pleocyemata</taxon>
        <taxon>Brachyura</taxon>
        <taxon>Eubrachyura</taxon>
        <taxon>Portunoidea</taxon>
        <taxon>Portunidae</taxon>
        <taxon>Portuninae</taxon>
        <taxon>Portunus</taxon>
    </lineage>
</organism>
<gene>
    <name evidence="2" type="ORF">E2C01_045187</name>
</gene>
<comment type="caution">
    <text evidence="2">The sequence shown here is derived from an EMBL/GenBank/DDBJ whole genome shotgun (WGS) entry which is preliminary data.</text>
</comment>
<protein>
    <submittedName>
        <fullName evidence="2">Uncharacterized protein</fullName>
    </submittedName>
</protein>
<proteinExistence type="predicted"/>
<name>A0A5B7G252_PORTR</name>
<evidence type="ECO:0000256" key="1">
    <source>
        <dbReference type="SAM" id="MobiDB-lite"/>
    </source>
</evidence>
<sequence length="66" mass="6919">MVSFDAPVSPPHWRIDNPRASQRGAPPHAAPPPRSSPNGEAARAGLATVPPNHVCRPPCVVGGRRP</sequence>
<dbReference type="EMBL" id="VSRR010010110">
    <property type="protein sequence ID" value="MPC51343.1"/>
    <property type="molecule type" value="Genomic_DNA"/>
</dbReference>
<evidence type="ECO:0000313" key="2">
    <source>
        <dbReference type="EMBL" id="MPC51343.1"/>
    </source>
</evidence>
<reference evidence="2 3" key="1">
    <citation type="submission" date="2019-05" db="EMBL/GenBank/DDBJ databases">
        <title>Another draft genome of Portunus trituberculatus and its Hox gene families provides insights of decapod evolution.</title>
        <authorList>
            <person name="Jeong J.-H."/>
            <person name="Song I."/>
            <person name="Kim S."/>
            <person name="Choi T."/>
            <person name="Kim D."/>
            <person name="Ryu S."/>
            <person name="Kim W."/>
        </authorList>
    </citation>
    <scope>NUCLEOTIDE SEQUENCE [LARGE SCALE GENOMIC DNA]</scope>
    <source>
        <tissue evidence="2">Muscle</tissue>
    </source>
</reference>